<accession>A0A8R1IQT5</accession>
<dbReference type="EnsemblMetazoa" id="CJA40074.1">
    <property type="protein sequence ID" value="CJA40074.1"/>
    <property type="gene ID" value="WBGene00215922"/>
</dbReference>
<protein>
    <recommendedName>
        <fullName evidence="4">Endonuclease/exonuclease/phosphatase domain-containing protein</fullName>
    </recommendedName>
</protein>
<evidence type="ECO:0000313" key="2">
    <source>
        <dbReference type="EnsemblMetazoa" id="CJA40074.1"/>
    </source>
</evidence>
<dbReference type="SUPFAM" id="SSF56219">
    <property type="entry name" value="DNase I-like"/>
    <property type="match status" value="1"/>
</dbReference>
<dbReference type="Proteomes" id="UP000005237">
    <property type="component" value="Unassembled WGS sequence"/>
</dbReference>
<keyword evidence="3" id="KW-1185">Reference proteome</keyword>
<sequence length="406" mass="46118">MSIIICGDFNAVVGCSSDDLPFVGGHGTGQRSDNGDRLVNFAFSSRVSILNTIYPKRPNRKWTWISPNGKTKNEIDFILTNRREIAVDCEVYCDYLNCSDHRLLRARFRSTAKKEKSRKFAKAKRAGGERSWDPSDSRTPSPKCSRKIHQHSYEELTESIRSAASTATHATHQLSRISEATKKMMMSRFQMIHAGQTKNADLAKINNEVRRSLENDLDKWREVKSLEAAVKGRSLKKTKRALTLKSSPFTNLERPDGSTTYNRPEIRKLVLTHFSNLYAATTREPQSRYNHPDEPEILQHEVEHAIVTSKTNISPGPDQITMLQLKLGIESIAPHLTAALNQVLTNGRTPEDWKTVKISLLPKTTKPKKVKDYRPGCVVLNRLKLFTKILTRRITAKSEDYLEESQ</sequence>
<dbReference type="PANTHER" id="PTHR33395:SF21">
    <property type="entry name" value="PERICARDIN"/>
    <property type="match status" value="1"/>
</dbReference>
<dbReference type="InterPro" id="IPR036691">
    <property type="entry name" value="Endo/exonu/phosph_ase_sf"/>
</dbReference>
<evidence type="ECO:0008006" key="4">
    <source>
        <dbReference type="Google" id="ProtNLM"/>
    </source>
</evidence>
<dbReference type="GO" id="GO:0061343">
    <property type="term" value="P:cell adhesion involved in heart morphogenesis"/>
    <property type="evidence" value="ECO:0007669"/>
    <property type="project" value="TreeGrafter"/>
</dbReference>
<dbReference type="Gene3D" id="3.60.10.10">
    <property type="entry name" value="Endonuclease/exonuclease/phosphatase"/>
    <property type="match status" value="1"/>
</dbReference>
<organism evidence="2 3">
    <name type="scientific">Caenorhabditis japonica</name>
    <dbReference type="NCBI Taxonomy" id="281687"/>
    <lineage>
        <taxon>Eukaryota</taxon>
        <taxon>Metazoa</taxon>
        <taxon>Ecdysozoa</taxon>
        <taxon>Nematoda</taxon>
        <taxon>Chromadorea</taxon>
        <taxon>Rhabditida</taxon>
        <taxon>Rhabditina</taxon>
        <taxon>Rhabditomorpha</taxon>
        <taxon>Rhabditoidea</taxon>
        <taxon>Rhabditidae</taxon>
        <taxon>Peloderinae</taxon>
        <taxon>Caenorhabditis</taxon>
    </lineage>
</organism>
<reference evidence="2" key="2">
    <citation type="submission" date="2022-06" db="UniProtKB">
        <authorList>
            <consortium name="EnsemblMetazoa"/>
        </authorList>
    </citation>
    <scope>IDENTIFICATION</scope>
    <source>
        <strain evidence="2">DF5081</strain>
    </source>
</reference>
<name>A0A8R1IQT5_CAEJA</name>
<dbReference type="GO" id="GO:0031012">
    <property type="term" value="C:extracellular matrix"/>
    <property type="evidence" value="ECO:0007669"/>
    <property type="project" value="TreeGrafter"/>
</dbReference>
<dbReference type="GO" id="GO:0007508">
    <property type="term" value="P:larval heart development"/>
    <property type="evidence" value="ECO:0007669"/>
    <property type="project" value="TreeGrafter"/>
</dbReference>
<evidence type="ECO:0000256" key="1">
    <source>
        <dbReference type="SAM" id="MobiDB-lite"/>
    </source>
</evidence>
<reference evidence="3" key="1">
    <citation type="submission" date="2010-08" db="EMBL/GenBank/DDBJ databases">
        <authorList>
            <consortium name="Caenorhabditis japonica Sequencing Consortium"/>
            <person name="Wilson R.K."/>
        </authorList>
    </citation>
    <scope>NUCLEOTIDE SEQUENCE [LARGE SCALE GENOMIC DNA]</scope>
    <source>
        <strain evidence="3">DF5081</strain>
    </source>
</reference>
<dbReference type="PANTHER" id="PTHR33395">
    <property type="entry name" value="TRANSCRIPTASE, PUTATIVE-RELATED-RELATED"/>
    <property type="match status" value="1"/>
</dbReference>
<evidence type="ECO:0000313" key="3">
    <source>
        <dbReference type="Proteomes" id="UP000005237"/>
    </source>
</evidence>
<feature type="compositionally biased region" description="Basic and acidic residues" evidence="1">
    <location>
        <begin position="126"/>
        <end position="136"/>
    </location>
</feature>
<proteinExistence type="predicted"/>
<feature type="compositionally biased region" description="Basic residues" evidence="1">
    <location>
        <begin position="115"/>
        <end position="125"/>
    </location>
</feature>
<feature type="region of interest" description="Disordered" evidence="1">
    <location>
        <begin position="115"/>
        <end position="146"/>
    </location>
</feature>